<dbReference type="EMBL" id="FN595239">
    <property type="protein sequence ID" value="CCB47598.1"/>
    <property type="molecule type" value="Genomic_DNA"/>
</dbReference>
<dbReference type="HOGENOM" id="CLU_3428828_0_0_1"/>
<name>F6H5N0_VITVI</name>
<dbReference type="AlphaFoldDB" id="F6H5N0"/>
<proteinExistence type="predicted"/>
<evidence type="ECO:0000313" key="1">
    <source>
        <dbReference type="EMBL" id="CCB47598.1"/>
    </source>
</evidence>
<dbReference type="InParanoid" id="F6H5N0"/>
<organism evidence="1 2">
    <name type="scientific">Vitis vinifera</name>
    <name type="common">Grape</name>
    <dbReference type="NCBI Taxonomy" id="29760"/>
    <lineage>
        <taxon>Eukaryota</taxon>
        <taxon>Viridiplantae</taxon>
        <taxon>Streptophyta</taxon>
        <taxon>Embryophyta</taxon>
        <taxon>Tracheophyta</taxon>
        <taxon>Spermatophyta</taxon>
        <taxon>Magnoliopsida</taxon>
        <taxon>eudicotyledons</taxon>
        <taxon>Gunneridae</taxon>
        <taxon>Pentapetalae</taxon>
        <taxon>rosids</taxon>
        <taxon>Vitales</taxon>
        <taxon>Vitaceae</taxon>
        <taxon>Viteae</taxon>
        <taxon>Vitis</taxon>
    </lineage>
</organism>
<accession>F6H5N0</accession>
<keyword evidence="2" id="KW-1185">Reference proteome</keyword>
<protein>
    <submittedName>
        <fullName evidence="1">Uncharacterized protein</fullName>
    </submittedName>
</protein>
<reference evidence="2" key="1">
    <citation type="journal article" date="2007" name="Nature">
        <title>The grapevine genome sequence suggests ancestral hexaploidization in major angiosperm phyla.</title>
        <authorList>
            <consortium name="The French-Italian Public Consortium for Grapevine Genome Characterization."/>
            <person name="Jaillon O."/>
            <person name="Aury J.-M."/>
            <person name="Noel B."/>
            <person name="Policriti A."/>
            <person name="Clepet C."/>
            <person name="Casagrande A."/>
            <person name="Choisne N."/>
            <person name="Aubourg S."/>
            <person name="Vitulo N."/>
            <person name="Jubin C."/>
            <person name="Vezzi A."/>
            <person name="Legeai F."/>
            <person name="Hugueney P."/>
            <person name="Dasilva C."/>
            <person name="Horner D."/>
            <person name="Mica E."/>
            <person name="Jublot D."/>
            <person name="Poulain J."/>
            <person name="Bruyere C."/>
            <person name="Billault A."/>
            <person name="Segurens B."/>
            <person name="Gouyvenoux M."/>
            <person name="Ugarte E."/>
            <person name="Cattonaro F."/>
            <person name="Anthouard V."/>
            <person name="Vico V."/>
            <person name="Del Fabbro C."/>
            <person name="Alaux M."/>
            <person name="Di Gaspero G."/>
            <person name="Dumas V."/>
            <person name="Felice N."/>
            <person name="Paillard S."/>
            <person name="Juman I."/>
            <person name="Moroldo M."/>
            <person name="Scalabrin S."/>
            <person name="Canaguier A."/>
            <person name="Le Clainche I."/>
            <person name="Malacrida G."/>
            <person name="Durand E."/>
            <person name="Pesole G."/>
            <person name="Laucou V."/>
            <person name="Chatelet P."/>
            <person name="Merdinoglu D."/>
            <person name="Delledonne M."/>
            <person name="Pezzotti M."/>
            <person name="Lecharny A."/>
            <person name="Scarpelli C."/>
            <person name="Artiguenave F."/>
            <person name="Pe M.E."/>
            <person name="Valle G."/>
            <person name="Morgante M."/>
            <person name="Caboche M."/>
            <person name="Adam-Blondon A.-F."/>
            <person name="Weissenbach J."/>
            <person name="Quetier F."/>
            <person name="Wincker P."/>
        </authorList>
    </citation>
    <scope>NUCLEOTIDE SEQUENCE [LARGE SCALE GENOMIC DNA]</scope>
    <source>
        <strain evidence="2">cv. Pinot noir / PN40024</strain>
    </source>
</reference>
<evidence type="ECO:0000313" key="2">
    <source>
        <dbReference type="Proteomes" id="UP000009183"/>
    </source>
</evidence>
<dbReference type="PaxDb" id="29760-VIT_14s0108g01600.t01"/>
<dbReference type="Proteomes" id="UP000009183">
    <property type="component" value="Chromosome 14"/>
</dbReference>
<sequence length="20" mass="2454">MPCQLSVRLLGQMLHRFHMR</sequence>
<gene>
    <name evidence="1" type="ordered locus">VIT_14s0108g01600</name>
</gene>